<name>J9ZDD7_LEPFM</name>
<dbReference type="Proteomes" id="UP000006177">
    <property type="component" value="Chromosome"/>
</dbReference>
<accession>J9ZDD7</accession>
<dbReference type="AlphaFoldDB" id="J9ZDD7"/>
<organism evidence="2 3">
    <name type="scientific">Leptospirillum ferriphilum (strain ML-04)</name>
    <dbReference type="NCBI Taxonomy" id="1048260"/>
    <lineage>
        <taxon>Bacteria</taxon>
        <taxon>Pseudomonadati</taxon>
        <taxon>Nitrospirota</taxon>
        <taxon>Nitrospiria</taxon>
        <taxon>Nitrospirales</taxon>
        <taxon>Nitrospiraceae</taxon>
        <taxon>Leptospirillum</taxon>
    </lineage>
</organism>
<dbReference type="STRING" id="1048260.LFML04_1609"/>
<feature type="region of interest" description="Disordered" evidence="1">
    <location>
        <begin position="16"/>
        <end position="45"/>
    </location>
</feature>
<dbReference type="KEGG" id="lfi:LFML04_1609"/>
<proteinExistence type="predicted"/>
<feature type="compositionally biased region" description="Basic and acidic residues" evidence="1">
    <location>
        <begin position="16"/>
        <end position="42"/>
    </location>
</feature>
<evidence type="ECO:0000256" key="1">
    <source>
        <dbReference type="SAM" id="MobiDB-lite"/>
    </source>
</evidence>
<dbReference type="PATRIC" id="fig|1048260.3.peg.1723"/>
<dbReference type="RefSeq" id="WP_014961321.1">
    <property type="nucleotide sequence ID" value="NC_018649.1"/>
</dbReference>
<gene>
    <name evidence="2" type="ordered locus">LFML04_1609</name>
</gene>
<evidence type="ECO:0000313" key="2">
    <source>
        <dbReference type="EMBL" id="AFS53813.1"/>
    </source>
</evidence>
<dbReference type="EMBL" id="CP002919">
    <property type="protein sequence ID" value="AFS53813.1"/>
    <property type="molecule type" value="Genomic_DNA"/>
</dbReference>
<protein>
    <submittedName>
        <fullName evidence="2">Uncharacterized protein</fullName>
    </submittedName>
</protein>
<reference evidence="2 3" key="1">
    <citation type="journal article" date="2011" name="J. Microbiol.">
        <title>Complete genome of Leptospirillum ferriphilum ML-04 provides insight into its physiology and environmental adaptation.</title>
        <authorList>
            <person name="Mi S."/>
            <person name="Song J."/>
            <person name="Lin J."/>
            <person name="Che Y."/>
            <person name="Zheng H."/>
            <person name="Lin J."/>
        </authorList>
    </citation>
    <scope>NUCLEOTIDE SEQUENCE [LARGE SCALE GENOMIC DNA]</scope>
    <source>
        <strain evidence="2 3">ML-04</strain>
    </source>
</reference>
<dbReference type="HOGENOM" id="CLU_2683360_0_0_0"/>
<evidence type="ECO:0000313" key="3">
    <source>
        <dbReference type="Proteomes" id="UP000006177"/>
    </source>
</evidence>
<sequence>MDESIVKGKIEKLNVRRDGLKKKQQEIRSSLDKAQQPKDKNLKRIKKRLRRVYQKKNRFAALLPSEKEAGNGEG</sequence>